<dbReference type="GeneID" id="36571020"/>
<feature type="compositionally biased region" description="Pro residues" evidence="1">
    <location>
        <begin position="53"/>
        <end position="67"/>
    </location>
</feature>
<evidence type="ECO:0000313" key="4">
    <source>
        <dbReference type="EMBL" id="PSS10466.1"/>
    </source>
</evidence>
<dbReference type="Pfam" id="PF07923">
    <property type="entry name" value="N1221"/>
    <property type="match status" value="1"/>
</dbReference>
<dbReference type="Proteomes" id="UP000241818">
    <property type="component" value="Unassembled WGS sequence"/>
</dbReference>
<feature type="domain" description="Far11/STRP C-terminal" evidence="3">
    <location>
        <begin position="522"/>
        <end position="997"/>
    </location>
</feature>
<dbReference type="InterPro" id="IPR021819">
    <property type="entry name" value="Far11/STRP_C"/>
</dbReference>
<feature type="domain" description="Far11/STRP N-terminal" evidence="2">
    <location>
        <begin position="94"/>
        <end position="415"/>
    </location>
</feature>
<dbReference type="PANTHER" id="PTHR13239:SF4">
    <property type="entry name" value="AT25231P"/>
    <property type="match status" value="1"/>
</dbReference>
<dbReference type="PANTHER" id="PTHR13239">
    <property type="entry name" value="PROTEIN REQUIRED FOR HYPHAL ANASTOMOSIS HAM-2"/>
    <property type="match status" value="1"/>
</dbReference>
<evidence type="ECO:0008006" key="6">
    <source>
        <dbReference type="Google" id="ProtNLM"/>
    </source>
</evidence>
<accession>A0A2T3ASL1</accession>
<gene>
    <name evidence="4" type="ORF">M430DRAFT_145307</name>
</gene>
<dbReference type="SMART" id="SM01293">
    <property type="entry name" value="DUF3402"/>
    <property type="match status" value="1"/>
</dbReference>
<evidence type="ECO:0000313" key="5">
    <source>
        <dbReference type="Proteomes" id="UP000241818"/>
    </source>
</evidence>
<dbReference type="GO" id="GO:0005829">
    <property type="term" value="C:cytosol"/>
    <property type="evidence" value="ECO:0007669"/>
    <property type="project" value="TreeGrafter"/>
</dbReference>
<dbReference type="GO" id="GO:0007010">
    <property type="term" value="P:cytoskeleton organization"/>
    <property type="evidence" value="ECO:0007669"/>
    <property type="project" value="TreeGrafter"/>
</dbReference>
<dbReference type="InterPro" id="IPR018247">
    <property type="entry name" value="EF_Hand_1_Ca_BS"/>
</dbReference>
<feature type="compositionally biased region" description="Basic and acidic residues" evidence="1">
    <location>
        <begin position="192"/>
        <end position="220"/>
    </location>
</feature>
<feature type="region of interest" description="Disordered" evidence="1">
    <location>
        <begin position="1"/>
        <end position="74"/>
    </location>
</feature>
<feature type="region of interest" description="Disordered" evidence="1">
    <location>
        <begin position="780"/>
        <end position="815"/>
    </location>
</feature>
<evidence type="ECO:0000259" key="2">
    <source>
        <dbReference type="SMART" id="SM01292"/>
    </source>
</evidence>
<evidence type="ECO:0000256" key="1">
    <source>
        <dbReference type="SAM" id="MobiDB-lite"/>
    </source>
</evidence>
<dbReference type="FunCoup" id="A0A2T3ASL1">
    <property type="interactions" value="24"/>
</dbReference>
<protein>
    <recommendedName>
        <fullName evidence="6">Far11/STRP C-terminal domain-containing protein</fullName>
    </recommendedName>
</protein>
<dbReference type="OrthoDB" id="18234at2759"/>
<dbReference type="PROSITE" id="PS00018">
    <property type="entry name" value="EF_HAND_1"/>
    <property type="match status" value="1"/>
</dbReference>
<dbReference type="InterPro" id="IPR012486">
    <property type="entry name" value="Far11/STRP_N"/>
</dbReference>
<name>A0A2T3ASL1_AMORE</name>
<dbReference type="InterPro" id="IPR040185">
    <property type="entry name" value="Far11/STRP"/>
</dbReference>
<dbReference type="Pfam" id="PF11882">
    <property type="entry name" value="DUF3402"/>
    <property type="match status" value="1"/>
</dbReference>
<evidence type="ECO:0000259" key="3">
    <source>
        <dbReference type="SMART" id="SM01293"/>
    </source>
</evidence>
<dbReference type="STRING" id="857342.A0A2T3ASL1"/>
<proteinExistence type="predicted"/>
<dbReference type="EMBL" id="KZ679016">
    <property type="protein sequence ID" value="PSS10466.1"/>
    <property type="molecule type" value="Genomic_DNA"/>
</dbReference>
<dbReference type="RefSeq" id="XP_024717645.1">
    <property type="nucleotide sequence ID" value="XM_024862939.1"/>
</dbReference>
<dbReference type="AlphaFoldDB" id="A0A2T3ASL1"/>
<feature type="region of interest" description="Disordered" evidence="1">
    <location>
        <begin position="192"/>
        <end position="228"/>
    </location>
</feature>
<organism evidence="4 5">
    <name type="scientific">Amorphotheca resinae ATCC 22711</name>
    <dbReference type="NCBI Taxonomy" id="857342"/>
    <lineage>
        <taxon>Eukaryota</taxon>
        <taxon>Fungi</taxon>
        <taxon>Dikarya</taxon>
        <taxon>Ascomycota</taxon>
        <taxon>Pezizomycotina</taxon>
        <taxon>Leotiomycetes</taxon>
        <taxon>Helotiales</taxon>
        <taxon>Amorphothecaceae</taxon>
        <taxon>Amorphotheca</taxon>
    </lineage>
</organism>
<sequence length="1027" mass="115843">MASLWSKPAHGGPSKSKGDADVADTGLADVGLPAPQPLTSIPMGRPQLQRNQPQPPPPHQPPPPPSPQQVGNPTDSLSLVQLRRIVTEFPKVDPTSYAFTYADTAPFEEEVDEWFSYNEAEFRRLHRAKDTFERRWNKFAGKPWLEADQEEREQFVKQESNGLLATDLRRRCKSLQTILHIILGVWNETAGKPEEHGEWKGKGKAVEKESHGKPGDDGAPRPKTRATKSQLDHMKAGILLVAEADGIRHLFQVMQDSFKRLWDDEFRETQLLEEDIPFIQDELDNVTTIMYLVIEGIRNDPESLKYAKTKILQLNPRIVDYLITITARLRWDEANELPQTRIFLLFWKSILLVFGGTAEVNKIKKATDELTNFNGDGGKLITASPLDYHIFRQEITSKYPAYTPPPPLLPLEPDNNSILPPLPNRPSRANGSNGIIPPPMNVNSSGASILHQPVHIATPAPSPPPSPPVGGKAGKKQNYQTNQNFPFMYPPLDSTSNSAGGKGKAGLQEQLVGRKWDGSDIPTSILEAGELFAKRMRMTRAMRQLWDERERFLKFERGWDDDHDDDIEELDLDDLLAKKLTTDEPKPPARHVDYGPNLDVDPEVKAKLDIVEDFYREALPHLQSLVIVLLKAILANVTALITQPLGQAQGGSGPSYRQETNVRANGVGQGQNKQQDPANIPLPNSIDPAELPVDEIEAMRSREITAKAVSGILLILLKWFKVSHILKFEYFTQLLLDSNYLPLVLKLFAHQEIDKVVDSKTDRDDMSFFAFCNANSKYAPHDLEPEGSEEDEAAPPPIKLRREPPPAVPDNEGKLPALAFKEGKTEGRRPIPQVDELGHPITELPPEPITEFSWRNFASCINFLRVMQKICKNKAHRNLLLVQYKSSNILKKSLKIPQPELRLYTLKLFKNQVPYCGRKWRQGHMRVITAVYLHCRPELRDDWLAGSDIDAEVEEALPLEQALRALTHWHNIKRYRDKMGADTKLLTEEHDFFVRELEKMEWVDDGFGGLDGESVDGSAWEGMGNGW</sequence>
<dbReference type="SMART" id="SM01292">
    <property type="entry name" value="N1221"/>
    <property type="match status" value="1"/>
</dbReference>
<dbReference type="InParanoid" id="A0A2T3ASL1"/>
<keyword evidence="5" id="KW-1185">Reference proteome</keyword>
<reference evidence="4 5" key="1">
    <citation type="journal article" date="2018" name="New Phytol.">
        <title>Comparative genomics and transcriptomics depict ericoid mycorrhizal fungi as versatile saprotrophs and plant mutualists.</title>
        <authorList>
            <person name="Martino E."/>
            <person name="Morin E."/>
            <person name="Grelet G.A."/>
            <person name="Kuo A."/>
            <person name="Kohler A."/>
            <person name="Daghino S."/>
            <person name="Barry K.W."/>
            <person name="Cichocki N."/>
            <person name="Clum A."/>
            <person name="Dockter R.B."/>
            <person name="Hainaut M."/>
            <person name="Kuo R.C."/>
            <person name="LaButti K."/>
            <person name="Lindahl B.D."/>
            <person name="Lindquist E.A."/>
            <person name="Lipzen A."/>
            <person name="Khouja H.R."/>
            <person name="Magnuson J."/>
            <person name="Murat C."/>
            <person name="Ohm R.A."/>
            <person name="Singer S.W."/>
            <person name="Spatafora J.W."/>
            <person name="Wang M."/>
            <person name="Veneault-Fourrey C."/>
            <person name="Henrissat B."/>
            <person name="Grigoriev I.V."/>
            <person name="Martin F.M."/>
            <person name="Perotto S."/>
        </authorList>
    </citation>
    <scope>NUCLEOTIDE SEQUENCE [LARGE SCALE GENOMIC DNA]</scope>
    <source>
        <strain evidence="4 5">ATCC 22711</strain>
    </source>
</reference>